<dbReference type="InterPro" id="IPR011251">
    <property type="entry name" value="Luciferase-like_dom"/>
</dbReference>
<name>A0ABP7QSI7_9PSEU</name>
<keyword evidence="1" id="KW-0560">Oxidoreductase</keyword>
<comment type="caution">
    <text evidence="3">The sequence shown here is derived from an EMBL/GenBank/DDBJ whole genome shotgun (WGS) entry which is preliminary data.</text>
</comment>
<dbReference type="Gene3D" id="3.20.20.30">
    <property type="entry name" value="Luciferase-like domain"/>
    <property type="match status" value="1"/>
</dbReference>
<dbReference type="InterPro" id="IPR019910">
    <property type="entry name" value="Lucif-like_OxRdtase_MSMEG_4879"/>
</dbReference>
<feature type="domain" description="Luciferase-like" evidence="2">
    <location>
        <begin position="8"/>
        <end position="272"/>
    </location>
</feature>
<gene>
    <name evidence="3" type="ORF">GCM10022247_02180</name>
</gene>
<proteinExistence type="predicted"/>
<dbReference type="CDD" id="cd01097">
    <property type="entry name" value="Tetrahydromethanopterin_reductase"/>
    <property type="match status" value="1"/>
</dbReference>
<evidence type="ECO:0000256" key="1">
    <source>
        <dbReference type="ARBA" id="ARBA00023002"/>
    </source>
</evidence>
<dbReference type="Pfam" id="PF00296">
    <property type="entry name" value="Bac_luciferase"/>
    <property type="match status" value="1"/>
</dbReference>
<evidence type="ECO:0000313" key="3">
    <source>
        <dbReference type="EMBL" id="GAA3987445.1"/>
    </source>
</evidence>
<dbReference type="InterPro" id="IPR036661">
    <property type="entry name" value="Luciferase-like_sf"/>
</dbReference>
<evidence type="ECO:0000313" key="4">
    <source>
        <dbReference type="Proteomes" id="UP001501747"/>
    </source>
</evidence>
<dbReference type="Proteomes" id="UP001501747">
    <property type="component" value="Unassembled WGS sequence"/>
</dbReference>
<dbReference type="EMBL" id="BAABAL010000003">
    <property type="protein sequence ID" value="GAA3987445.1"/>
    <property type="molecule type" value="Genomic_DNA"/>
</dbReference>
<accession>A0ABP7QSI7</accession>
<dbReference type="InterPro" id="IPR050564">
    <property type="entry name" value="F420-G6PD/mer"/>
</dbReference>
<dbReference type="PANTHER" id="PTHR43244:SF1">
    <property type="entry name" value="5,10-METHYLENETETRAHYDROMETHANOPTERIN REDUCTASE"/>
    <property type="match status" value="1"/>
</dbReference>
<dbReference type="PANTHER" id="PTHR43244">
    <property type="match status" value="1"/>
</dbReference>
<dbReference type="NCBIfam" id="TIGR03564">
    <property type="entry name" value="F420_MSMEG_4879"/>
    <property type="match status" value="1"/>
</dbReference>
<reference evidence="4" key="1">
    <citation type="journal article" date="2019" name="Int. J. Syst. Evol. Microbiol.">
        <title>The Global Catalogue of Microorganisms (GCM) 10K type strain sequencing project: providing services to taxonomists for standard genome sequencing and annotation.</title>
        <authorList>
            <consortium name="The Broad Institute Genomics Platform"/>
            <consortium name="The Broad Institute Genome Sequencing Center for Infectious Disease"/>
            <person name="Wu L."/>
            <person name="Ma J."/>
        </authorList>
    </citation>
    <scope>NUCLEOTIDE SEQUENCE [LARGE SCALE GENOMIC DNA]</scope>
    <source>
        <strain evidence="4">JCM 17342</strain>
    </source>
</reference>
<keyword evidence="4" id="KW-1185">Reference proteome</keyword>
<evidence type="ECO:0000259" key="2">
    <source>
        <dbReference type="Pfam" id="PF00296"/>
    </source>
</evidence>
<sequence length="302" mass="31200">MILDAAGPNAVDDLVAQGRAAKDYGLGSAWFAQRFDVDAIGVAGLIGREVPGLRVGTSAVPIFARHPILVASQAATAQAATHGRFSLGVGLGAKGLVEPTFGIGYDRPIAQLREFLTATRQALETGSAEVRGETLTAVTPWPSPVAGAQPAPQILVAAMGPQALRATGELADGTLPFLAGPRALGEHIVPTITAASSTAPRIVALVPTIITDEVDEARSRLAENLAFYDGIPSYQKVIERSGVEKAVDLALIGDEVSVAAAIRGYFDAGATEVVLSQTALGGEAARERTWRFGGELARSISA</sequence>
<dbReference type="SUPFAM" id="SSF51679">
    <property type="entry name" value="Bacterial luciferase-like"/>
    <property type="match status" value="1"/>
</dbReference>
<protein>
    <submittedName>
        <fullName evidence="3">TIGR03564 family F420-dependent LLM class oxidoreductase</fullName>
    </submittedName>
</protein>
<organism evidence="3 4">
    <name type="scientific">Allokutzneria multivorans</name>
    <dbReference type="NCBI Taxonomy" id="1142134"/>
    <lineage>
        <taxon>Bacteria</taxon>
        <taxon>Bacillati</taxon>
        <taxon>Actinomycetota</taxon>
        <taxon>Actinomycetes</taxon>
        <taxon>Pseudonocardiales</taxon>
        <taxon>Pseudonocardiaceae</taxon>
        <taxon>Allokutzneria</taxon>
    </lineage>
</organism>